<name>A0A9Q0IGX3_9TELE</name>
<dbReference type="PANTHER" id="PTHR14465:SF0">
    <property type="entry name" value="IQ DOMAIN-CONTAINING PROTEIN H"/>
    <property type="match status" value="1"/>
</dbReference>
<dbReference type="InterPro" id="IPR038752">
    <property type="entry name" value="IQCH"/>
</dbReference>
<dbReference type="Proteomes" id="UP001148018">
    <property type="component" value="Unassembled WGS sequence"/>
</dbReference>
<feature type="domain" description="IQCH-like ATP-grasp" evidence="1">
    <location>
        <begin position="346"/>
        <end position="514"/>
    </location>
</feature>
<reference evidence="2" key="1">
    <citation type="submission" date="2022-07" db="EMBL/GenBank/DDBJ databases">
        <title>Chromosome-level genome of Muraenolepis orangiensis.</title>
        <authorList>
            <person name="Kim J."/>
        </authorList>
    </citation>
    <scope>NUCLEOTIDE SEQUENCE</scope>
    <source>
        <strain evidence="2">KU_S4_2022</strain>
        <tissue evidence="2">Muscle</tissue>
    </source>
</reference>
<dbReference type="PANTHER" id="PTHR14465">
    <property type="entry name" value="IQ DOMAIN-CONTAINING PROTEIN H"/>
    <property type="match status" value="1"/>
</dbReference>
<evidence type="ECO:0000259" key="1">
    <source>
        <dbReference type="Pfam" id="PF24923"/>
    </source>
</evidence>
<dbReference type="AlphaFoldDB" id="A0A9Q0IGX3"/>
<dbReference type="Pfam" id="PF24923">
    <property type="entry name" value="ATP-grasp_IQCH"/>
    <property type="match status" value="1"/>
</dbReference>
<dbReference type="InterPro" id="IPR056855">
    <property type="entry name" value="ATP-grasp_IQCH"/>
</dbReference>
<dbReference type="PROSITE" id="PS50096">
    <property type="entry name" value="IQ"/>
    <property type="match status" value="1"/>
</dbReference>
<dbReference type="OrthoDB" id="2117703at2759"/>
<gene>
    <name evidence="2" type="ORF">NHX12_003130</name>
</gene>
<feature type="non-terminal residue" evidence="2">
    <location>
        <position position="791"/>
    </location>
</feature>
<keyword evidence="3" id="KW-1185">Reference proteome</keyword>
<accession>A0A9Q0IGX3</accession>
<dbReference type="InterPro" id="IPR029245">
    <property type="entry name" value="DUF4528"/>
</dbReference>
<dbReference type="Pfam" id="PF15031">
    <property type="entry name" value="DUF4528"/>
    <property type="match status" value="1"/>
</dbReference>
<evidence type="ECO:0000313" key="2">
    <source>
        <dbReference type="EMBL" id="KAJ3596726.1"/>
    </source>
</evidence>
<sequence>AVSRFQFTIADGRIDPTAADFCRFKKQSGLPWGALADALRALEKLLRQFAVPLARVSGERLAECVRGRGAAWSWATPPQAAALLSALDNQPEVRALLRCPGQRYQGEGGVEAAAVRIQSRWRGCLARAAYLGHRRRRWAAGTMAMACWLRAQMRRVRKALQARRRTHLENQRQRAQHLAANWKHIQSSKRTIIHIPSLGYSKSQRLQLKDFDVLQNTQISRLSDVRDENVDVIYVSPRPLGKDIVRYYARLLEFGGPAVTAGDSDTAAHSSALNNKRFTIVTPEALEYFPTHSMCLSTLLKYSPRALRRIRNLVQGRRAYIVGGVAHADDLAVADELGVAVLGPEPAVAQLYGTKSGGRRIFAGAEVAVPPGQGDIYSLDQLHGTLARLMAHNMEVRRWIFKMDSEFGGRGTAFCDACHLSCYSWALQEYKRLGPELWSDGRAQEHVVHKYAEEIPAWLACYAQPANAACFPDWAGFLKSFLRQGGVVEAYPPSHSVTCLTVDLLLEPGGEASVCPDTLRALCSRVGRACLQRQIVGHVSVDLAAFPDPGTMKQKVWAIDLDLRYSDQLAMTQLLLVVTGATLDCRSGRLLVPLPTPEKSPGTQSPAKHAVGPRYAVLANRLLHSNLSIFYHDVFFGMCKAHGIGYDTKIVLFPSTFGKTGPRPAASEVLSCHLVQRGLPPWTSYCVRYSAVVNDQFGRSNFNWSVAGANYQILRTGCFPFIKYHCSKSPHQNLDIEDKFFTVLKVINLGIPSLAYGVGCWLVVGAAETVQTSVGKVTVYFAYKEDDGAQH</sequence>
<dbReference type="EMBL" id="JANIIK010000110">
    <property type="protein sequence ID" value="KAJ3596726.1"/>
    <property type="molecule type" value="Genomic_DNA"/>
</dbReference>
<evidence type="ECO:0000313" key="3">
    <source>
        <dbReference type="Proteomes" id="UP001148018"/>
    </source>
</evidence>
<protein>
    <recommendedName>
        <fullName evidence="1">IQCH-like ATP-grasp domain-containing protein</fullName>
    </recommendedName>
</protein>
<dbReference type="Pfam" id="PF00612">
    <property type="entry name" value="IQ"/>
    <property type="match status" value="1"/>
</dbReference>
<dbReference type="InterPro" id="IPR000048">
    <property type="entry name" value="IQ_motif_EF-hand-BS"/>
</dbReference>
<comment type="caution">
    <text evidence="2">The sequence shown here is derived from an EMBL/GenBank/DDBJ whole genome shotgun (WGS) entry which is preliminary data.</text>
</comment>
<organism evidence="2 3">
    <name type="scientific">Muraenolepis orangiensis</name>
    <name type="common">Patagonian moray cod</name>
    <dbReference type="NCBI Taxonomy" id="630683"/>
    <lineage>
        <taxon>Eukaryota</taxon>
        <taxon>Metazoa</taxon>
        <taxon>Chordata</taxon>
        <taxon>Craniata</taxon>
        <taxon>Vertebrata</taxon>
        <taxon>Euteleostomi</taxon>
        <taxon>Actinopterygii</taxon>
        <taxon>Neopterygii</taxon>
        <taxon>Teleostei</taxon>
        <taxon>Neoteleostei</taxon>
        <taxon>Acanthomorphata</taxon>
        <taxon>Zeiogadaria</taxon>
        <taxon>Gadariae</taxon>
        <taxon>Gadiformes</taxon>
        <taxon>Muraenolepidoidei</taxon>
        <taxon>Muraenolepididae</taxon>
        <taxon>Muraenolepis</taxon>
    </lineage>
</organism>
<proteinExistence type="predicted"/>
<dbReference type="CDD" id="cd23767">
    <property type="entry name" value="IQCD"/>
    <property type="match status" value="1"/>
</dbReference>